<dbReference type="PROSITE" id="PS50043">
    <property type="entry name" value="HTH_LUXR_2"/>
    <property type="match status" value="1"/>
</dbReference>
<sequence length="483" mass="53551">MRSEDSDAKALLSPENRERFGIRYLGLSLILAWYYCLWFSPSMFSTLPITDDAVTFSWLSTLALTGFAFLTTPFVFTKVHIYKQPVIMWVASAATCIATMAFGALGTILNNLVFGFIIFPVIFAAGNAIMWVAWGELHAIRKSNFSLHKFSLSFGITMFIAMSVTTLLPHIASNIFVALLPLLSAMLYRKSNEKFQDKELPTLLPKATRAKTSRATFFISIAISITCVACYYNIAIIPIDQLLPDGMSYVAGIIGSAVVCLLLSLVQKLTKKEIATYRLLPWVVVACCAALGLYANGDPALYNVSFIITITLAGIFELFLVSYFGALSNKGHLAPVMAFAVSGAVVRLGFFFGDGWAIVYEHNPFLAEHFSTSTSIFFLCLLAMVLVPLLRQESAIIQLTKAPAASSEIEEVCNAAIEEFSLSKREGEILKYIARGYTIDNISKKLVISPYTTQTHVRHIYSKMNVHKRSELLDYINMHRNDA</sequence>
<dbReference type="SMART" id="SM00421">
    <property type="entry name" value="HTH_LUXR"/>
    <property type="match status" value="1"/>
</dbReference>
<evidence type="ECO:0000256" key="3">
    <source>
        <dbReference type="ARBA" id="ARBA00023163"/>
    </source>
</evidence>
<dbReference type="CDD" id="cd06170">
    <property type="entry name" value="LuxR_C_like"/>
    <property type="match status" value="1"/>
</dbReference>
<dbReference type="EMBL" id="ADMD01000007">
    <property type="protein sequence ID" value="EJZ83540.1"/>
    <property type="molecule type" value="Genomic_DNA"/>
</dbReference>
<dbReference type="GO" id="GO:0003677">
    <property type="term" value="F:DNA binding"/>
    <property type="evidence" value="ECO:0007669"/>
    <property type="project" value="UniProtKB-KW"/>
</dbReference>
<dbReference type="InParanoid" id="K0Z831"/>
<protein>
    <recommendedName>
        <fullName evidence="5">HTH luxR-type domain-containing protein</fullName>
    </recommendedName>
</protein>
<dbReference type="RefSeq" id="WP_009139259.1">
    <property type="nucleotide sequence ID" value="NZ_JH815198.1"/>
</dbReference>
<feature type="transmembrane region" description="Helical" evidence="4">
    <location>
        <begin position="370"/>
        <end position="390"/>
    </location>
</feature>
<feature type="transmembrane region" description="Helical" evidence="4">
    <location>
        <begin position="146"/>
        <end position="165"/>
    </location>
</feature>
<organism evidence="6 7">
    <name type="scientific">Slackia piriformis YIT 12062</name>
    <dbReference type="NCBI Taxonomy" id="742818"/>
    <lineage>
        <taxon>Bacteria</taxon>
        <taxon>Bacillati</taxon>
        <taxon>Actinomycetota</taxon>
        <taxon>Coriobacteriia</taxon>
        <taxon>Eggerthellales</taxon>
        <taxon>Eggerthellaceae</taxon>
        <taxon>Slackia</taxon>
    </lineage>
</organism>
<dbReference type="eggNOG" id="COG2197">
    <property type="taxonomic scope" value="Bacteria"/>
</dbReference>
<feature type="transmembrane region" description="Helical" evidence="4">
    <location>
        <begin position="301"/>
        <end position="324"/>
    </location>
</feature>
<evidence type="ECO:0000313" key="7">
    <source>
        <dbReference type="Proteomes" id="UP000006069"/>
    </source>
</evidence>
<feature type="domain" description="HTH luxR-type" evidence="5">
    <location>
        <begin position="415"/>
        <end position="480"/>
    </location>
</feature>
<comment type="caution">
    <text evidence="6">The sequence shown here is derived from an EMBL/GenBank/DDBJ whole genome shotgun (WGS) entry which is preliminary data.</text>
</comment>
<evidence type="ECO:0000259" key="5">
    <source>
        <dbReference type="PROSITE" id="PS50043"/>
    </source>
</evidence>
<feature type="transmembrane region" description="Helical" evidence="4">
    <location>
        <begin position="246"/>
        <end position="265"/>
    </location>
</feature>
<evidence type="ECO:0000256" key="1">
    <source>
        <dbReference type="ARBA" id="ARBA00023015"/>
    </source>
</evidence>
<feature type="transmembrane region" description="Helical" evidence="4">
    <location>
        <begin position="277"/>
        <end position="295"/>
    </location>
</feature>
<dbReference type="GO" id="GO:0006355">
    <property type="term" value="P:regulation of DNA-templated transcription"/>
    <property type="evidence" value="ECO:0007669"/>
    <property type="project" value="InterPro"/>
</dbReference>
<feature type="transmembrane region" description="Helical" evidence="4">
    <location>
        <begin position="86"/>
        <end position="106"/>
    </location>
</feature>
<reference evidence="6 7" key="1">
    <citation type="submission" date="2012-08" db="EMBL/GenBank/DDBJ databases">
        <title>The Genome Sequence of Slackia piriformis YIT 12062.</title>
        <authorList>
            <consortium name="The Broad Institute Genome Sequencing Platform"/>
            <person name="Earl A."/>
            <person name="Ward D."/>
            <person name="Feldgarden M."/>
            <person name="Gevers D."/>
            <person name="Morotomi M."/>
            <person name="Walker B."/>
            <person name="Young S.K."/>
            <person name="Zeng Q."/>
            <person name="Gargeya S."/>
            <person name="Fitzgerald M."/>
            <person name="Haas B."/>
            <person name="Abouelleil A."/>
            <person name="Alvarado L."/>
            <person name="Arachchi H.M."/>
            <person name="Berlin A.M."/>
            <person name="Chapman S.B."/>
            <person name="Goldberg J."/>
            <person name="Griggs A."/>
            <person name="Gujja S."/>
            <person name="Hansen M."/>
            <person name="Howarth C."/>
            <person name="Imamovic A."/>
            <person name="Larimer J."/>
            <person name="McCowen C."/>
            <person name="Montmayeur A."/>
            <person name="Murphy C."/>
            <person name="Neiman D."/>
            <person name="Pearson M."/>
            <person name="Priest M."/>
            <person name="Roberts A."/>
            <person name="Saif S."/>
            <person name="Shea T."/>
            <person name="Sisk P."/>
            <person name="Sykes S."/>
            <person name="Wortman J."/>
            <person name="Nusbaum C."/>
            <person name="Birren B."/>
        </authorList>
    </citation>
    <scope>NUCLEOTIDE SEQUENCE [LARGE SCALE GENOMIC DNA]</scope>
    <source>
        <strain evidence="6 7">YIT 12062</strain>
    </source>
</reference>
<keyword evidence="1" id="KW-0805">Transcription regulation</keyword>
<feature type="transmembrane region" description="Helical" evidence="4">
    <location>
        <begin position="336"/>
        <end position="358"/>
    </location>
</feature>
<keyword evidence="4" id="KW-0812">Transmembrane</keyword>
<dbReference type="Pfam" id="PF00196">
    <property type="entry name" value="GerE"/>
    <property type="match status" value="1"/>
</dbReference>
<evidence type="ECO:0000256" key="2">
    <source>
        <dbReference type="ARBA" id="ARBA00023125"/>
    </source>
</evidence>
<keyword evidence="4" id="KW-0472">Membrane</keyword>
<gene>
    <name evidence="6" type="ORF">HMPREF9451_01051</name>
</gene>
<feature type="transmembrane region" description="Helical" evidence="4">
    <location>
        <begin position="215"/>
        <end position="234"/>
    </location>
</feature>
<keyword evidence="3" id="KW-0804">Transcription</keyword>
<dbReference type="InterPro" id="IPR036388">
    <property type="entry name" value="WH-like_DNA-bd_sf"/>
</dbReference>
<dbReference type="SUPFAM" id="SSF46894">
    <property type="entry name" value="C-terminal effector domain of the bipartite response regulators"/>
    <property type="match status" value="1"/>
</dbReference>
<dbReference type="PRINTS" id="PR00038">
    <property type="entry name" value="HTHLUXR"/>
</dbReference>
<dbReference type="InterPro" id="IPR016032">
    <property type="entry name" value="Sig_transdc_resp-reg_C-effctor"/>
</dbReference>
<feature type="transmembrane region" description="Helical" evidence="4">
    <location>
        <begin position="21"/>
        <end position="41"/>
    </location>
</feature>
<feature type="transmembrane region" description="Helical" evidence="4">
    <location>
        <begin position="112"/>
        <end position="134"/>
    </location>
</feature>
<keyword evidence="4" id="KW-1133">Transmembrane helix</keyword>
<feature type="transmembrane region" description="Helical" evidence="4">
    <location>
        <begin position="53"/>
        <end position="74"/>
    </location>
</feature>
<dbReference type="PATRIC" id="fig|742818.3.peg.1113"/>
<accession>K0Z831</accession>
<dbReference type="HOGENOM" id="CLU_027066_3_0_11"/>
<dbReference type="Proteomes" id="UP000006069">
    <property type="component" value="Unassembled WGS sequence"/>
</dbReference>
<name>K0Z831_9ACTN</name>
<evidence type="ECO:0000313" key="6">
    <source>
        <dbReference type="EMBL" id="EJZ83540.1"/>
    </source>
</evidence>
<dbReference type="Gene3D" id="1.10.10.10">
    <property type="entry name" value="Winged helix-like DNA-binding domain superfamily/Winged helix DNA-binding domain"/>
    <property type="match status" value="1"/>
</dbReference>
<dbReference type="PANTHER" id="PTHR44688">
    <property type="entry name" value="DNA-BINDING TRANSCRIPTIONAL ACTIVATOR DEVR_DOSR"/>
    <property type="match status" value="1"/>
</dbReference>
<evidence type="ECO:0000256" key="4">
    <source>
        <dbReference type="SAM" id="Phobius"/>
    </source>
</evidence>
<proteinExistence type="predicted"/>
<dbReference type="PANTHER" id="PTHR44688:SF16">
    <property type="entry name" value="DNA-BINDING TRANSCRIPTIONAL ACTIVATOR DEVR_DOSR"/>
    <property type="match status" value="1"/>
</dbReference>
<dbReference type="InterPro" id="IPR000792">
    <property type="entry name" value="Tscrpt_reg_LuxR_C"/>
</dbReference>
<keyword evidence="2" id="KW-0238">DNA-binding</keyword>
<dbReference type="AlphaFoldDB" id="K0Z831"/>
<keyword evidence="7" id="KW-1185">Reference proteome</keyword>